<proteinExistence type="inferred from homology"/>
<protein>
    <submittedName>
        <fullName evidence="3">Polyketide cyclase</fullName>
    </submittedName>
</protein>
<dbReference type="AlphaFoldDB" id="A0A506Y241"/>
<sequence length="160" mass="18360">MSNPVTISAPEGLPFIEISREIDHPVELVFRAYREPELFRRWLGPRGYEMDLVEYDFRTGGSWHYVHELDGERYGFRGVFHTVRENDFALQTFEFEGYPDVVALESITFTRLDGGRTRLDIHSVYPTVESRDGMVASGMETGVTEGYEQLDELLDELAGS</sequence>
<evidence type="ECO:0000313" key="3">
    <source>
        <dbReference type="EMBL" id="TPW76042.1"/>
    </source>
</evidence>
<keyword evidence="4" id="KW-1185">Reference proteome</keyword>
<gene>
    <name evidence="3" type="ORF">FJ657_09475</name>
</gene>
<feature type="domain" description="Activator of Hsp90 ATPase homologue 1/2-like C-terminal" evidence="2">
    <location>
        <begin position="23"/>
        <end position="154"/>
    </location>
</feature>
<dbReference type="Pfam" id="PF08327">
    <property type="entry name" value="AHSA1"/>
    <property type="match status" value="1"/>
</dbReference>
<dbReference type="SUPFAM" id="SSF55961">
    <property type="entry name" value="Bet v1-like"/>
    <property type="match status" value="1"/>
</dbReference>
<comment type="similarity">
    <text evidence="1">Belongs to the AHA1 family.</text>
</comment>
<dbReference type="OrthoDB" id="5185819at2"/>
<accession>A0A506Y241</accession>
<dbReference type="CDD" id="cd07826">
    <property type="entry name" value="SRPBCC_CalC_Aha1-like_9"/>
    <property type="match status" value="1"/>
</dbReference>
<dbReference type="RefSeq" id="WP_141163399.1">
    <property type="nucleotide sequence ID" value="NZ_VHQG01000002.1"/>
</dbReference>
<reference evidence="3 4" key="1">
    <citation type="submission" date="2019-06" db="EMBL/GenBank/DDBJ databases">
        <authorList>
            <person name="Li F."/>
        </authorList>
    </citation>
    <scope>NUCLEOTIDE SEQUENCE [LARGE SCALE GENOMIC DNA]</scope>
    <source>
        <strain evidence="3 4">10F1D-1</strain>
    </source>
</reference>
<name>A0A506Y241_9MICO</name>
<dbReference type="InterPro" id="IPR023393">
    <property type="entry name" value="START-like_dom_sf"/>
</dbReference>
<dbReference type="Proteomes" id="UP000316252">
    <property type="component" value="Unassembled WGS sequence"/>
</dbReference>
<evidence type="ECO:0000313" key="4">
    <source>
        <dbReference type="Proteomes" id="UP000316252"/>
    </source>
</evidence>
<dbReference type="Gene3D" id="3.30.530.20">
    <property type="match status" value="1"/>
</dbReference>
<dbReference type="EMBL" id="VHQG01000002">
    <property type="protein sequence ID" value="TPW76042.1"/>
    <property type="molecule type" value="Genomic_DNA"/>
</dbReference>
<comment type="caution">
    <text evidence="3">The sequence shown here is derived from an EMBL/GenBank/DDBJ whole genome shotgun (WGS) entry which is preliminary data.</text>
</comment>
<organism evidence="3 4">
    <name type="scientific">Schumannella soli</name>
    <dbReference type="NCBI Taxonomy" id="2590779"/>
    <lineage>
        <taxon>Bacteria</taxon>
        <taxon>Bacillati</taxon>
        <taxon>Actinomycetota</taxon>
        <taxon>Actinomycetes</taxon>
        <taxon>Micrococcales</taxon>
        <taxon>Microbacteriaceae</taxon>
        <taxon>Schumannella</taxon>
    </lineage>
</organism>
<dbReference type="InterPro" id="IPR013538">
    <property type="entry name" value="ASHA1/2-like_C"/>
</dbReference>
<evidence type="ECO:0000256" key="1">
    <source>
        <dbReference type="ARBA" id="ARBA00006817"/>
    </source>
</evidence>
<evidence type="ECO:0000259" key="2">
    <source>
        <dbReference type="Pfam" id="PF08327"/>
    </source>
</evidence>